<dbReference type="Proteomes" id="UP001417504">
    <property type="component" value="Unassembled WGS sequence"/>
</dbReference>
<evidence type="ECO:0000313" key="1">
    <source>
        <dbReference type="EMBL" id="KAK9129160.1"/>
    </source>
</evidence>
<organism evidence="1 2">
    <name type="scientific">Stephania japonica</name>
    <dbReference type="NCBI Taxonomy" id="461633"/>
    <lineage>
        <taxon>Eukaryota</taxon>
        <taxon>Viridiplantae</taxon>
        <taxon>Streptophyta</taxon>
        <taxon>Embryophyta</taxon>
        <taxon>Tracheophyta</taxon>
        <taxon>Spermatophyta</taxon>
        <taxon>Magnoliopsida</taxon>
        <taxon>Ranunculales</taxon>
        <taxon>Menispermaceae</taxon>
        <taxon>Menispermoideae</taxon>
        <taxon>Cissampelideae</taxon>
        <taxon>Stephania</taxon>
    </lineage>
</organism>
<evidence type="ECO:0000313" key="2">
    <source>
        <dbReference type="Proteomes" id="UP001417504"/>
    </source>
</evidence>
<reference evidence="1 2" key="1">
    <citation type="submission" date="2024-01" db="EMBL/GenBank/DDBJ databases">
        <title>Genome assemblies of Stephania.</title>
        <authorList>
            <person name="Yang L."/>
        </authorList>
    </citation>
    <scope>NUCLEOTIDE SEQUENCE [LARGE SCALE GENOMIC DNA]</scope>
    <source>
        <strain evidence="1">QJT</strain>
        <tissue evidence="1">Leaf</tissue>
    </source>
</reference>
<dbReference type="Gene3D" id="3.40.50.720">
    <property type="entry name" value="NAD(P)-binding Rossmann-like Domain"/>
    <property type="match status" value="1"/>
</dbReference>
<proteinExistence type="predicted"/>
<protein>
    <submittedName>
        <fullName evidence="1">Uncharacterized protein</fullName>
    </submittedName>
</protein>
<keyword evidence="2" id="KW-1185">Reference proteome</keyword>
<name>A0AAP0P5M5_9MAGN</name>
<gene>
    <name evidence="1" type="ORF">Sjap_009647</name>
</gene>
<comment type="caution">
    <text evidence="1">The sequence shown here is derived from an EMBL/GenBank/DDBJ whole genome shotgun (WGS) entry which is preliminary data.</text>
</comment>
<dbReference type="AlphaFoldDB" id="A0AAP0P5M5"/>
<accession>A0AAP0P5M5</accession>
<sequence>MGPLLRPAATNTATKMILSFARDGLEKVENNIVTVVIVRDVANALLMLYEKPEANGRYICAAYTEVGVEEQQGIGGGIVDSIEDLYEKGLLDRKTHLS</sequence>
<dbReference type="EMBL" id="JBBNAE010000004">
    <property type="protein sequence ID" value="KAK9129160.1"/>
    <property type="molecule type" value="Genomic_DNA"/>
</dbReference>